<dbReference type="InterPro" id="IPR050109">
    <property type="entry name" value="HTH-type_TetR-like_transc_reg"/>
</dbReference>
<evidence type="ECO:0000256" key="2">
    <source>
        <dbReference type="ARBA" id="ARBA00023125"/>
    </source>
</evidence>
<protein>
    <submittedName>
        <fullName evidence="7">TetR/AcrR family transcriptional regulator</fullName>
    </submittedName>
</protein>
<evidence type="ECO:0000259" key="6">
    <source>
        <dbReference type="PROSITE" id="PS50977"/>
    </source>
</evidence>
<keyword evidence="3" id="KW-0804">Transcription</keyword>
<evidence type="ECO:0000256" key="1">
    <source>
        <dbReference type="ARBA" id="ARBA00023015"/>
    </source>
</evidence>
<keyword evidence="1" id="KW-0805">Transcription regulation</keyword>
<name>A0ABX8SGZ0_9ACTN</name>
<evidence type="ECO:0000256" key="3">
    <source>
        <dbReference type="ARBA" id="ARBA00023163"/>
    </source>
</evidence>
<gene>
    <name evidence="7" type="ORF">KDB89_09100</name>
</gene>
<dbReference type="InterPro" id="IPR001647">
    <property type="entry name" value="HTH_TetR"/>
</dbReference>
<sequence>MPRAPRVPRGTLGDVPSQTTPRRRVRLTPEVRRRQIVDAAVRLVGERGFYGVSLQDVADAVDLTQPGLLHYVGSKDGLLRLLVEEGYDRRFDPEDYIATGDPSATHPDGASLPGYLRYLVAHNAENPQLMRLYMVLGVEAASPEHPAHDYFRNRPDAVWGLYSGTRWRLPEAVGAWKDQRGLVEMAIAAMDGMQIRSFREPPIDLVEEWDRYERVLFPSPLWDDCR</sequence>
<evidence type="ECO:0000313" key="7">
    <source>
        <dbReference type="EMBL" id="QXT61945.1"/>
    </source>
</evidence>
<accession>A0ABX8SGZ0</accession>
<feature type="region of interest" description="Disordered" evidence="5">
    <location>
        <begin position="1"/>
        <end position="21"/>
    </location>
</feature>
<evidence type="ECO:0000313" key="8">
    <source>
        <dbReference type="Proteomes" id="UP000824504"/>
    </source>
</evidence>
<dbReference type="EMBL" id="CP079216">
    <property type="protein sequence ID" value="QXT61945.1"/>
    <property type="molecule type" value="Genomic_DNA"/>
</dbReference>
<keyword evidence="8" id="KW-1185">Reference proteome</keyword>
<dbReference type="PANTHER" id="PTHR30055">
    <property type="entry name" value="HTH-TYPE TRANSCRIPTIONAL REGULATOR RUTR"/>
    <property type="match status" value="1"/>
</dbReference>
<proteinExistence type="predicted"/>
<keyword evidence="2 4" id="KW-0238">DNA-binding</keyword>
<dbReference type="Proteomes" id="UP000824504">
    <property type="component" value="Chromosome"/>
</dbReference>
<evidence type="ECO:0000256" key="4">
    <source>
        <dbReference type="PROSITE-ProRule" id="PRU00335"/>
    </source>
</evidence>
<dbReference type="PROSITE" id="PS50977">
    <property type="entry name" value="HTH_TETR_2"/>
    <property type="match status" value="1"/>
</dbReference>
<dbReference type="Pfam" id="PF00440">
    <property type="entry name" value="TetR_N"/>
    <property type="match status" value="1"/>
</dbReference>
<feature type="domain" description="HTH tetR-type" evidence="6">
    <location>
        <begin position="30"/>
        <end position="90"/>
    </location>
</feature>
<dbReference type="PANTHER" id="PTHR30055:SF234">
    <property type="entry name" value="HTH-TYPE TRANSCRIPTIONAL REGULATOR BETI"/>
    <property type="match status" value="1"/>
</dbReference>
<organism evidence="7 8">
    <name type="scientific">Tessaracoccus palaemonis</name>
    <dbReference type="NCBI Taxonomy" id="2829499"/>
    <lineage>
        <taxon>Bacteria</taxon>
        <taxon>Bacillati</taxon>
        <taxon>Actinomycetota</taxon>
        <taxon>Actinomycetes</taxon>
        <taxon>Propionibacteriales</taxon>
        <taxon>Propionibacteriaceae</taxon>
        <taxon>Tessaracoccus</taxon>
    </lineage>
</organism>
<evidence type="ECO:0000256" key="5">
    <source>
        <dbReference type="SAM" id="MobiDB-lite"/>
    </source>
</evidence>
<reference evidence="7 8" key="1">
    <citation type="submission" date="2021-07" db="EMBL/GenBank/DDBJ databases">
        <title>complete genome sequencing of Tessaracoccus sp.J1M15.</title>
        <authorList>
            <person name="Bae J.-W."/>
            <person name="Kim D.-y."/>
        </authorList>
    </citation>
    <scope>NUCLEOTIDE SEQUENCE [LARGE SCALE GENOMIC DNA]</scope>
    <source>
        <strain evidence="7 8">J1M15</strain>
    </source>
</reference>
<feature type="DNA-binding region" description="H-T-H motif" evidence="4">
    <location>
        <begin position="53"/>
        <end position="72"/>
    </location>
</feature>